<reference evidence="2" key="1">
    <citation type="submission" date="2024-04" db="EMBL/GenBank/DDBJ databases">
        <authorList>
            <consortium name="Molecular Ecology Group"/>
        </authorList>
    </citation>
    <scope>NUCLEOTIDE SEQUENCE</scope>
</reference>
<feature type="region of interest" description="Disordered" evidence="1">
    <location>
        <begin position="82"/>
        <end position="126"/>
    </location>
</feature>
<protein>
    <submittedName>
        <fullName evidence="2">Uncharacterized protein</fullName>
    </submittedName>
</protein>
<keyword evidence="3" id="KW-1185">Reference proteome</keyword>
<gene>
    <name evidence="2" type="ORF">LPLAT_LOCUS9366</name>
</gene>
<organism evidence="2 3">
    <name type="scientific">Lasius platythorax</name>
    <dbReference type="NCBI Taxonomy" id="488582"/>
    <lineage>
        <taxon>Eukaryota</taxon>
        <taxon>Metazoa</taxon>
        <taxon>Ecdysozoa</taxon>
        <taxon>Arthropoda</taxon>
        <taxon>Hexapoda</taxon>
        <taxon>Insecta</taxon>
        <taxon>Pterygota</taxon>
        <taxon>Neoptera</taxon>
        <taxon>Endopterygota</taxon>
        <taxon>Hymenoptera</taxon>
        <taxon>Apocrita</taxon>
        <taxon>Aculeata</taxon>
        <taxon>Formicoidea</taxon>
        <taxon>Formicidae</taxon>
        <taxon>Formicinae</taxon>
        <taxon>Lasius</taxon>
        <taxon>Lasius</taxon>
    </lineage>
</organism>
<accession>A0AAV2NVF0</accession>
<dbReference type="AlphaFoldDB" id="A0AAV2NVF0"/>
<dbReference type="Proteomes" id="UP001497644">
    <property type="component" value="Chromosome 4"/>
</dbReference>
<dbReference type="EMBL" id="OZ034827">
    <property type="protein sequence ID" value="CAL1683686.1"/>
    <property type="molecule type" value="Genomic_DNA"/>
</dbReference>
<evidence type="ECO:0000313" key="2">
    <source>
        <dbReference type="EMBL" id="CAL1683686.1"/>
    </source>
</evidence>
<evidence type="ECO:0000313" key="3">
    <source>
        <dbReference type="Proteomes" id="UP001497644"/>
    </source>
</evidence>
<proteinExistence type="predicted"/>
<feature type="region of interest" description="Disordered" evidence="1">
    <location>
        <begin position="1"/>
        <end position="36"/>
    </location>
</feature>
<sequence>MKSVGPGRRGMQLFFIPRHTESRNRSDGGSGLKTNERVHRSGVVGVGGKLVVIVAAFHREEMGPAIKPRHFPINALIKSSPLPATTTVGRERAASTKRDAERRQQSANGGDCIGREMRGPRFPPNS</sequence>
<feature type="compositionally biased region" description="Basic and acidic residues" evidence="1">
    <location>
        <begin position="89"/>
        <end position="104"/>
    </location>
</feature>
<evidence type="ECO:0000256" key="1">
    <source>
        <dbReference type="SAM" id="MobiDB-lite"/>
    </source>
</evidence>
<name>A0AAV2NVF0_9HYME</name>